<dbReference type="Proteomes" id="UP000239757">
    <property type="component" value="Unassembled WGS sequence"/>
</dbReference>
<protein>
    <submittedName>
        <fullName evidence="2">Uncharacterized protein</fullName>
    </submittedName>
</protein>
<organism evidence="2 3">
    <name type="scientific">Gossypium barbadense</name>
    <name type="common">Sea Island cotton</name>
    <name type="synonym">Hibiscus barbadensis</name>
    <dbReference type="NCBI Taxonomy" id="3634"/>
    <lineage>
        <taxon>Eukaryota</taxon>
        <taxon>Viridiplantae</taxon>
        <taxon>Streptophyta</taxon>
        <taxon>Embryophyta</taxon>
        <taxon>Tracheophyta</taxon>
        <taxon>Spermatophyta</taxon>
        <taxon>Magnoliopsida</taxon>
        <taxon>eudicotyledons</taxon>
        <taxon>Gunneridae</taxon>
        <taxon>Pentapetalae</taxon>
        <taxon>rosids</taxon>
        <taxon>malvids</taxon>
        <taxon>Malvales</taxon>
        <taxon>Malvaceae</taxon>
        <taxon>Malvoideae</taxon>
        <taxon>Gossypium</taxon>
    </lineage>
</organism>
<name>A0A2P5YGG1_GOSBA</name>
<evidence type="ECO:0000256" key="1">
    <source>
        <dbReference type="SAM" id="MobiDB-lite"/>
    </source>
</evidence>
<proteinExistence type="predicted"/>
<dbReference type="EMBL" id="KZ663237">
    <property type="protein sequence ID" value="PPS14624.1"/>
    <property type="molecule type" value="Genomic_DNA"/>
</dbReference>
<sequence length="305" mass="34873">MESIHIPLQFPLLVHYVYLTRKESCRPCFEEKEGSVIFLGSHRENSSRFPAVPYLGHCIDWAALEQIQLADTILALLTIDPWELFFEIAELTYLELTMELCSTFHLQTVMARFDDPGTIQFRLGGLVRQLNVPEFRTEGGHLHWALCDTVGSALWAPQHSSPIILPHSHGPDVPIGHLEHAKYEGDRETTWHLPFSVRLTQFTKEETPEDITDDFPPHHEDPPSQPPPPSRPVHAATSYTDISKRLTRSSNSVFNVSITLMLLYSRFVSTFASHRHPHLELKTPPGKVLHNCHVLLDHDYSYHQI</sequence>
<evidence type="ECO:0000313" key="3">
    <source>
        <dbReference type="Proteomes" id="UP000239757"/>
    </source>
</evidence>
<gene>
    <name evidence="2" type="ORF">GOBAR_AA05957</name>
</gene>
<accession>A0A2P5YGG1</accession>
<evidence type="ECO:0000313" key="2">
    <source>
        <dbReference type="EMBL" id="PPS14624.1"/>
    </source>
</evidence>
<feature type="region of interest" description="Disordered" evidence="1">
    <location>
        <begin position="208"/>
        <end position="235"/>
    </location>
</feature>
<reference evidence="2 3" key="1">
    <citation type="submission" date="2015-01" db="EMBL/GenBank/DDBJ databases">
        <title>Genome of allotetraploid Gossypium barbadense reveals genomic plasticity and fiber elongation in cotton evolution.</title>
        <authorList>
            <person name="Chen X."/>
            <person name="Liu X."/>
            <person name="Zhao B."/>
            <person name="Zheng H."/>
            <person name="Hu Y."/>
            <person name="Lu G."/>
            <person name="Yang C."/>
            <person name="Chen J."/>
            <person name="Shan C."/>
            <person name="Zhang L."/>
            <person name="Zhou Y."/>
            <person name="Wang L."/>
            <person name="Guo W."/>
            <person name="Bai Y."/>
            <person name="Ruan J."/>
            <person name="Shangguan X."/>
            <person name="Mao Y."/>
            <person name="Jiang J."/>
            <person name="Zhu Y."/>
            <person name="Lei J."/>
            <person name="Kang H."/>
            <person name="Chen S."/>
            <person name="He X."/>
            <person name="Wang R."/>
            <person name="Wang Y."/>
            <person name="Chen J."/>
            <person name="Wang L."/>
            <person name="Yu S."/>
            <person name="Wang B."/>
            <person name="Wei J."/>
            <person name="Song S."/>
            <person name="Lu X."/>
            <person name="Gao Z."/>
            <person name="Gu W."/>
            <person name="Deng X."/>
            <person name="Ma D."/>
            <person name="Wang S."/>
            <person name="Liang W."/>
            <person name="Fang L."/>
            <person name="Cai C."/>
            <person name="Zhu X."/>
            <person name="Zhou B."/>
            <person name="Zhang Y."/>
            <person name="Chen Z."/>
            <person name="Xu S."/>
            <person name="Zhu R."/>
            <person name="Wang S."/>
            <person name="Zhang T."/>
            <person name="Zhao G."/>
        </authorList>
    </citation>
    <scope>NUCLEOTIDE SEQUENCE [LARGE SCALE GENOMIC DNA]</scope>
    <source>
        <strain evidence="3">cv. Xinhai21</strain>
        <tissue evidence="2">Leaf</tissue>
    </source>
</reference>
<dbReference type="AlphaFoldDB" id="A0A2P5YGG1"/>